<evidence type="ECO:0000313" key="5">
    <source>
        <dbReference type="Proteomes" id="UP001515480"/>
    </source>
</evidence>
<dbReference type="SUPFAM" id="SSF52540">
    <property type="entry name" value="P-loop containing nucleoside triphosphate hydrolases"/>
    <property type="match status" value="1"/>
</dbReference>
<keyword evidence="2" id="KW-0732">Signal</keyword>
<evidence type="ECO:0000259" key="3">
    <source>
        <dbReference type="Pfam" id="PF00006"/>
    </source>
</evidence>
<feature type="chain" id="PRO_5044339068" description="ATPase F1/V1/A1 complex alpha/beta subunit nucleotide-binding domain-containing protein" evidence="2">
    <location>
        <begin position="20"/>
        <end position="624"/>
    </location>
</feature>
<comment type="similarity">
    <text evidence="1">Belongs to the ATPase alpha/beta chains family.</text>
</comment>
<dbReference type="AlphaFoldDB" id="A0AB34INF8"/>
<comment type="caution">
    <text evidence="4">The sequence shown here is derived from an EMBL/GenBank/DDBJ whole genome shotgun (WGS) entry which is preliminary data.</text>
</comment>
<dbReference type="InterPro" id="IPR027417">
    <property type="entry name" value="P-loop_NTPase"/>
</dbReference>
<feature type="domain" description="ATPase F1/V1/A1 complex alpha/beta subunit nucleotide-binding" evidence="3">
    <location>
        <begin position="181"/>
        <end position="355"/>
    </location>
</feature>
<feature type="signal peptide" evidence="2">
    <location>
        <begin position="1"/>
        <end position="19"/>
    </location>
</feature>
<evidence type="ECO:0000313" key="4">
    <source>
        <dbReference type="EMBL" id="KAL1503004.1"/>
    </source>
</evidence>
<dbReference type="GO" id="GO:0005524">
    <property type="term" value="F:ATP binding"/>
    <property type="evidence" value="ECO:0007669"/>
    <property type="project" value="InterPro"/>
</dbReference>
<evidence type="ECO:0000256" key="1">
    <source>
        <dbReference type="ARBA" id="ARBA00008936"/>
    </source>
</evidence>
<protein>
    <recommendedName>
        <fullName evidence="3">ATPase F1/V1/A1 complex alpha/beta subunit nucleotide-binding domain-containing protein</fullName>
    </recommendedName>
</protein>
<reference evidence="4 5" key="1">
    <citation type="journal article" date="2024" name="Science">
        <title>Giant polyketide synthase enzymes in the biosynthesis of giant marine polyether toxins.</title>
        <authorList>
            <person name="Fallon T.R."/>
            <person name="Shende V.V."/>
            <person name="Wierzbicki I.H."/>
            <person name="Pendleton A.L."/>
            <person name="Watervoot N.F."/>
            <person name="Auber R.P."/>
            <person name="Gonzalez D.J."/>
            <person name="Wisecaver J.H."/>
            <person name="Moore B.S."/>
        </authorList>
    </citation>
    <scope>NUCLEOTIDE SEQUENCE [LARGE SCALE GENOMIC DNA]</scope>
    <source>
        <strain evidence="4 5">12B1</strain>
    </source>
</reference>
<accession>A0AB34INF8</accession>
<gene>
    <name evidence="4" type="ORF">AB1Y20_011074</name>
</gene>
<keyword evidence="5" id="KW-1185">Reference proteome</keyword>
<dbReference type="Pfam" id="PF00006">
    <property type="entry name" value="ATP-synt_ab"/>
    <property type="match status" value="1"/>
</dbReference>
<dbReference type="GO" id="GO:0043531">
    <property type="term" value="F:ADP binding"/>
    <property type="evidence" value="ECO:0007669"/>
    <property type="project" value="TreeGrafter"/>
</dbReference>
<dbReference type="GO" id="GO:0046933">
    <property type="term" value="F:proton-transporting ATP synthase activity, rotational mechanism"/>
    <property type="evidence" value="ECO:0007669"/>
    <property type="project" value="InterPro"/>
</dbReference>
<dbReference type="Gene3D" id="3.40.50.300">
    <property type="entry name" value="P-loop containing nucleotide triphosphate hydrolases"/>
    <property type="match status" value="1"/>
</dbReference>
<dbReference type="SUPFAM" id="SSF47917">
    <property type="entry name" value="C-terminal domain of alpha and beta subunits of F1 ATP synthase"/>
    <property type="match status" value="1"/>
</dbReference>
<dbReference type="PANTHER" id="PTHR48082:SF2">
    <property type="entry name" value="ATP SYNTHASE SUBUNIT ALPHA, MITOCHONDRIAL"/>
    <property type="match status" value="1"/>
</dbReference>
<dbReference type="Proteomes" id="UP001515480">
    <property type="component" value="Unassembled WGS sequence"/>
</dbReference>
<sequence>MLSLLLSLGLSPGLPPSRTLPPLPQPRPALRALRSLRAPSALAALAADAGTETETESALLGQVVMHTRTGMLAISPERRAEAKVGSLLAFASGGTGVLLFERCGYYFARALGGATPAPSEPVELLAANLSVPVCGEWGGVCDYRMGGGGESAASSPRCVQVFGEPVAAAGRRPIGRSLHTGVVAVDALTPIGCGQSMALFGPNGLPEGAGRTDLSLRILEAQHLLAGGVKCVLVLAGEERAEEKARVVERLRASGAISNVRVVMAEDSTEAYIAASAACSFAEAHEGDVLVVVDHLGPYLDLWRDSCDALEQLGVVVAAEEEGAQQRSFYSRLVERASRRKASAKTVEGSLTLLLVQPSVSVLAEAPARKAFSVDDFESFSNRVKTRVQTLADKGVELTEEVLVKVGIPLPGSDHPSTGKGQRSAQHLEELTSLVDGHIDLRESLAAKGRVPPLDPCNSLTRIGVGSNALRPSSTTPAMRSVANALRLELAAASDRALCDPAQARRAAAFEAVLQQADPAPLPLGEEVALLAAAAQGALDEAAASRGSEEMAELLHRLLQHIRAKRRALPARPRRFPRVWGRAHLRRSLLRSPSLLDDLTRKGVMLESMEAELRALTQEYLTSA</sequence>
<organism evidence="4 5">
    <name type="scientific">Prymnesium parvum</name>
    <name type="common">Toxic golden alga</name>
    <dbReference type="NCBI Taxonomy" id="97485"/>
    <lineage>
        <taxon>Eukaryota</taxon>
        <taxon>Haptista</taxon>
        <taxon>Haptophyta</taxon>
        <taxon>Prymnesiophyceae</taxon>
        <taxon>Prymnesiales</taxon>
        <taxon>Prymnesiaceae</taxon>
        <taxon>Prymnesium</taxon>
    </lineage>
</organism>
<proteinExistence type="inferred from homology"/>
<evidence type="ECO:0000256" key="2">
    <source>
        <dbReference type="SAM" id="SignalP"/>
    </source>
</evidence>
<dbReference type="InterPro" id="IPR005294">
    <property type="entry name" value="ATP_synth_F1_asu"/>
</dbReference>
<name>A0AB34INF8_PRYPA</name>
<dbReference type="PANTHER" id="PTHR48082">
    <property type="entry name" value="ATP SYNTHASE SUBUNIT ALPHA, MITOCHONDRIAL"/>
    <property type="match status" value="1"/>
</dbReference>
<dbReference type="EMBL" id="JBGBPQ010000022">
    <property type="protein sequence ID" value="KAL1503004.1"/>
    <property type="molecule type" value="Genomic_DNA"/>
</dbReference>
<dbReference type="InterPro" id="IPR000194">
    <property type="entry name" value="ATPase_F1/V1/A1_a/bsu_nucl-bd"/>
</dbReference>
<dbReference type="GO" id="GO:0045259">
    <property type="term" value="C:proton-transporting ATP synthase complex"/>
    <property type="evidence" value="ECO:0007669"/>
    <property type="project" value="InterPro"/>
</dbReference>